<dbReference type="Proteomes" id="UP000184016">
    <property type="component" value="Unassembled WGS sequence"/>
</dbReference>
<comment type="similarity">
    <text evidence="1 2">Belongs to the enoyl-CoA hydratase/isomerase family.</text>
</comment>
<dbReference type="Gene3D" id="1.10.12.10">
    <property type="entry name" value="Lyase 2-enoyl-coa Hydratase, Chain A, domain 2"/>
    <property type="match status" value="1"/>
</dbReference>
<dbReference type="PANTHER" id="PTHR43802">
    <property type="entry name" value="ENOYL-COA HYDRATASE"/>
    <property type="match status" value="1"/>
</dbReference>
<dbReference type="STRING" id="1830138.SAMN05443507_10217"/>
<dbReference type="Pfam" id="PF00378">
    <property type="entry name" value="ECH_1"/>
    <property type="match status" value="1"/>
</dbReference>
<sequence>MAEHQDVLFEISQGVATITLNRPEKLNALTMDMLHQLALLIAKCAEHDDVRAVLLTGVGRGFSAGQDLAAVQGNQPVNFEQVVREGYNPVVQGIAACPKPVIAAVNGVAAGAGANLALACDLLVAAESAVFIQAFTAIGLVPDSGGTWFLPRIFGLHKAKELAFLGERLTAAEAKQWGMVARIFTHENFAAESFQFAHQIATLPTAALAMTKAAMHQALSLPLAEALDAEAKWQGKAGLTTDHAEGVAAFLEKRKPHFQGK</sequence>
<dbReference type="InterPro" id="IPR001753">
    <property type="entry name" value="Enoyl-CoA_hydra/iso"/>
</dbReference>
<dbReference type="Gene3D" id="3.90.226.10">
    <property type="entry name" value="2-enoyl-CoA Hydratase, Chain A, domain 1"/>
    <property type="match status" value="1"/>
</dbReference>
<evidence type="ECO:0000256" key="2">
    <source>
        <dbReference type="RuleBase" id="RU003707"/>
    </source>
</evidence>
<dbReference type="InterPro" id="IPR018376">
    <property type="entry name" value="Enoyl-CoA_hyd/isom_CS"/>
</dbReference>
<proteinExistence type="inferred from homology"/>
<dbReference type="PANTHER" id="PTHR43802:SF1">
    <property type="entry name" value="IP11341P-RELATED"/>
    <property type="match status" value="1"/>
</dbReference>
<gene>
    <name evidence="3" type="ORF">SAMN05443507_10217</name>
</gene>
<dbReference type="GO" id="GO:0016853">
    <property type="term" value="F:isomerase activity"/>
    <property type="evidence" value="ECO:0007669"/>
    <property type="project" value="UniProtKB-KW"/>
</dbReference>
<dbReference type="EMBL" id="FRAF01000002">
    <property type="protein sequence ID" value="SHJ62683.1"/>
    <property type="molecule type" value="Genomic_DNA"/>
</dbReference>
<dbReference type="InterPro" id="IPR029045">
    <property type="entry name" value="ClpP/crotonase-like_dom_sf"/>
</dbReference>
<dbReference type="RefSeq" id="WP_072872786.1">
    <property type="nucleotide sequence ID" value="NZ_FRAF01000002.1"/>
</dbReference>
<dbReference type="PROSITE" id="PS00166">
    <property type="entry name" value="ENOYL_COA_HYDRATASE"/>
    <property type="match status" value="1"/>
</dbReference>
<evidence type="ECO:0000313" key="3">
    <source>
        <dbReference type="EMBL" id="SHJ62683.1"/>
    </source>
</evidence>
<evidence type="ECO:0000313" key="4">
    <source>
        <dbReference type="Proteomes" id="UP000184016"/>
    </source>
</evidence>
<dbReference type="InterPro" id="IPR014748">
    <property type="entry name" value="Enoyl-CoA_hydra_C"/>
</dbReference>
<dbReference type="AlphaFoldDB" id="A0A1M6KUT0"/>
<reference evidence="4" key="1">
    <citation type="submission" date="2016-11" db="EMBL/GenBank/DDBJ databases">
        <authorList>
            <person name="Varghese N."/>
            <person name="Submissions S."/>
        </authorList>
    </citation>
    <scope>NUCLEOTIDE SEQUENCE [LARGE SCALE GENOMIC DNA]</scope>
    <source>
        <strain evidence="4">USBA-503</strain>
    </source>
</reference>
<dbReference type="SUPFAM" id="SSF52096">
    <property type="entry name" value="ClpP/crotonase"/>
    <property type="match status" value="1"/>
</dbReference>
<keyword evidence="4" id="KW-1185">Reference proteome</keyword>
<dbReference type="OrthoDB" id="9775794at2"/>
<name>A0A1M6KUT0_9BACL</name>
<dbReference type="CDD" id="cd06558">
    <property type="entry name" value="crotonase-like"/>
    <property type="match status" value="1"/>
</dbReference>
<accession>A0A1M6KUT0</accession>
<evidence type="ECO:0000256" key="1">
    <source>
        <dbReference type="ARBA" id="ARBA00005254"/>
    </source>
</evidence>
<protein>
    <submittedName>
        <fullName evidence="3">2-(1,2-epoxy-1,2-dihydrophenyl)acetyl-CoA isomerase</fullName>
    </submittedName>
</protein>
<keyword evidence="3" id="KW-0413">Isomerase</keyword>
<organism evidence="3 4">
    <name type="scientific">Alicyclobacillus tolerans</name>
    <dbReference type="NCBI Taxonomy" id="90970"/>
    <lineage>
        <taxon>Bacteria</taxon>
        <taxon>Bacillati</taxon>
        <taxon>Bacillota</taxon>
        <taxon>Bacilli</taxon>
        <taxon>Bacillales</taxon>
        <taxon>Alicyclobacillaceae</taxon>
        <taxon>Alicyclobacillus</taxon>
    </lineage>
</organism>